<evidence type="ECO:0000313" key="1">
    <source>
        <dbReference type="EMBL" id="AEE46084.1"/>
    </source>
</evidence>
<accession>F4GZP0</accession>
<proteinExistence type="predicted"/>
<dbReference type="EMBL" id="CP002666">
    <property type="protein sequence ID" value="AEE46084.1"/>
    <property type="molecule type" value="Genomic_DNA"/>
</dbReference>
<name>F4GZP0_CELFA</name>
<reference evidence="1 2" key="1">
    <citation type="submission" date="2011-04" db="EMBL/GenBank/DDBJ databases">
        <title>Complete sequence of Cellulomonas fimi ATCC 484.</title>
        <authorList>
            <consortium name="US DOE Joint Genome Institute"/>
            <person name="Lucas S."/>
            <person name="Han J."/>
            <person name="Lapidus A."/>
            <person name="Cheng J.-F."/>
            <person name="Goodwin L."/>
            <person name="Pitluck S."/>
            <person name="Peters L."/>
            <person name="Chertkov O."/>
            <person name="Detter J.C."/>
            <person name="Han C."/>
            <person name="Tapia R."/>
            <person name="Land M."/>
            <person name="Hauser L."/>
            <person name="Kyrpides N."/>
            <person name="Ivanova N."/>
            <person name="Ovchinnikova G."/>
            <person name="Pagani I."/>
            <person name="Mead D."/>
            <person name="Brumm P."/>
            <person name="Woyke T."/>
        </authorList>
    </citation>
    <scope>NUCLEOTIDE SEQUENCE [LARGE SCALE GENOMIC DNA]</scope>
    <source>
        <strain evidence="2">ATCC 484 / DSM 20113 / JCM 1341 / NBRC 15513 / NCIMB 8980 / NCTC 7547</strain>
    </source>
</reference>
<dbReference type="KEGG" id="cfi:Celf_1954"/>
<keyword evidence="2" id="KW-1185">Reference proteome</keyword>
<sequence>MLWFAVWTVIVLGTLAGAFVVARRLWRSGLAFVRQLATAAEMTGLLAQRVEELRALAAQSAVPTGPTLFADRGPLRERRDALREERDARRAERALRHRATRLSWRAYWR</sequence>
<protein>
    <submittedName>
        <fullName evidence="1">Uncharacterized protein</fullName>
    </submittedName>
</protein>
<dbReference type="eggNOG" id="ENOG5033N6D">
    <property type="taxonomic scope" value="Bacteria"/>
</dbReference>
<dbReference type="AlphaFoldDB" id="F4GZP0"/>
<organism evidence="1 2">
    <name type="scientific">Cellulomonas fimi (strain ATCC 484 / DSM 20113 / JCM 1341 / CCUG 24087 / LMG 16345 / NBRC 15513 / NCIMB 8980 / NCTC 7547 / NRS-133)</name>
    <dbReference type="NCBI Taxonomy" id="590998"/>
    <lineage>
        <taxon>Bacteria</taxon>
        <taxon>Bacillati</taxon>
        <taxon>Actinomycetota</taxon>
        <taxon>Actinomycetes</taxon>
        <taxon>Micrococcales</taxon>
        <taxon>Cellulomonadaceae</taxon>
        <taxon>Cellulomonas</taxon>
    </lineage>
</organism>
<dbReference type="HOGENOM" id="CLU_2179110_0_0_11"/>
<gene>
    <name evidence="1" type="ordered locus">Celf_1954</name>
</gene>
<dbReference type="RefSeq" id="WP_013771110.1">
    <property type="nucleotide sequence ID" value="NC_015514.1"/>
</dbReference>
<dbReference type="STRING" id="590998.Celf_1954"/>
<dbReference type="Proteomes" id="UP000008460">
    <property type="component" value="Chromosome"/>
</dbReference>
<evidence type="ECO:0000313" key="2">
    <source>
        <dbReference type="Proteomes" id="UP000008460"/>
    </source>
</evidence>